<dbReference type="PANTHER" id="PTHR40627">
    <property type="entry name" value="INDOLE PRENYLTRANSFERASE TDIB-RELATED"/>
    <property type="match status" value="1"/>
</dbReference>
<dbReference type="RefSeq" id="XP_033391779.1">
    <property type="nucleotide sequence ID" value="XM_033541426.1"/>
</dbReference>
<dbReference type="Proteomes" id="UP000799438">
    <property type="component" value="Unassembled WGS sequence"/>
</dbReference>
<dbReference type="CDD" id="cd13929">
    <property type="entry name" value="PT-DMATS_CymD"/>
    <property type="match status" value="1"/>
</dbReference>
<feature type="binding site" evidence="3">
    <location>
        <position position="115"/>
    </location>
    <ligand>
        <name>dimethylallyl diphosphate</name>
        <dbReference type="ChEBI" id="CHEBI:57623"/>
    </ligand>
</feature>
<dbReference type="GeneID" id="54298922"/>
<evidence type="ECO:0000256" key="3">
    <source>
        <dbReference type="PIRSR" id="PIRSR000509-1"/>
    </source>
</evidence>
<dbReference type="InterPro" id="IPR012148">
    <property type="entry name" value="ABBA_DMATS-like"/>
</dbReference>
<proteinExistence type="inferred from homology"/>
<comment type="similarity">
    <text evidence="1">Belongs to the tryptophan dimethylallyltransferase family.</text>
</comment>
<feature type="binding site" evidence="3">
    <location>
        <position position="268"/>
    </location>
    <ligand>
        <name>dimethylallyl diphosphate</name>
        <dbReference type="ChEBI" id="CHEBI:57623"/>
    </ligand>
</feature>
<dbReference type="NCBIfam" id="TIGR03429">
    <property type="entry name" value="arom_pren_DMATS"/>
    <property type="match status" value="1"/>
</dbReference>
<dbReference type="Pfam" id="PF11991">
    <property type="entry name" value="Trp_DMAT"/>
    <property type="match status" value="1"/>
</dbReference>
<evidence type="ECO:0008006" key="6">
    <source>
        <dbReference type="Google" id="ProtNLM"/>
    </source>
</evidence>
<dbReference type="InterPro" id="IPR017795">
    <property type="entry name" value="ABBA_NscD-like"/>
</dbReference>
<accession>A0A6A6B033</accession>
<keyword evidence="2" id="KW-0808">Transferase</keyword>
<evidence type="ECO:0000313" key="4">
    <source>
        <dbReference type="EMBL" id="KAF2136061.1"/>
    </source>
</evidence>
<dbReference type="PANTHER" id="PTHR40627:SF4">
    <property type="entry name" value="PRENYLTRANSFERASE ASQH1-RELATED"/>
    <property type="match status" value="1"/>
</dbReference>
<evidence type="ECO:0000256" key="2">
    <source>
        <dbReference type="ARBA" id="ARBA00022679"/>
    </source>
</evidence>
<protein>
    <recommendedName>
        <fullName evidence="6">Aromatic prenyltransferase</fullName>
    </recommendedName>
</protein>
<dbReference type="EMBL" id="ML995536">
    <property type="protein sequence ID" value="KAF2136061.1"/>
    <property type="molecule type" value="Genomic_DNA"/>
</dbReference>
<feature type="binding site" evidence="3">
    <location>
        <position position="199"/>
    </location>
    <ligand>
        <name>dimethylallyl diphosphate</name>
        <dbReference type="ChEBI" id="CHEBI:57623"/>
    </ligand>
</feature>
<dbReference type="AlphaFoldDB" id="A0A6A6B033"/>
<feature type="binding site" evidence="3">
    <location>
        <position position="353"/>
    </location>
    <ligand>
        <name>dimethylallyl diphosphate</name>
        <dbReference type="ChEBI" id="CHEBI:57623"/>
    </ligand>
</feature>
<name>A0A6A6B033_9PEZI</name>
<feature type="binding site" evidence="3">
    <location>
        <position position="266"/>
    </location>
    <ligand>
        <name>dimethylallyl diphosphate</name>
        <dbReference type="ChEBI" id="CHEBI:57623"/>
    </ligand>
</feature>
<evidence type="ECO:0000313" key="5">
    <source>
        <dbReference type="Proteomes" id="UP000799438"/>
    </source>
</evidence>
<dbReference type="GO" id="GO:0004659">
    <property type="term" value="F:prenyltransferase activity"/>
    <property type="evidence" value="ECO:0007669"/>
    <property type="project" value="TreeGrafter"/>
</dbReference>
<sequence>MSSADKVQPEVKSSDQLLVWNAISRFLPVSHPDHSYWWKVTGRHLALMMHEAEYPLERQIENLLFYFFTVIPRLGPQPTSREPWFKSRVAAGAGDGAPIGYSWRWSIGDTKPGIRYYIEPVGALTGTPADQLNEVATKELLVELGSLLPDADLSLFWKFAPHLRPNLTDSASLQAFAGSALLLGVEIPPSSSAVDIMTYWFARAPTQAAQLLDSTLPAAMRDAYGAEADLTALAAVRDFMAKDPNGSQLTMTGTTATDCRRPADARVKIYVATRNSSFDHIAAVMTFGGRKTVSSELMAQLQELWYRLKGLQPDFPTSAQLPLPAGDGGANPIGLSFYFDIQPKHALPDVKAYFAVGKHAKTDLAAAEAVTGFLERHGRGRYTKAYMNALQGVVTPEELRTRRGAQAYYSVAFKKGQVDITSYFVPQVYRRFDEIEAEINGR</sequence>
<dbReference type="GO" id="GO:0009820">
    <property type="term" value="P:alkaloid metabolic process"/>
    <property type="evidence" value="ECO:0007669"/>
    <property type="project" value="InterPro"/>
</dbReference>
<organism evidence="4 5">
    <name type="scientific">Aplosporella prunicola CBS 121167</name>
    <dbReference type="NCBI Taxonomy" id="1176127"/>
    <lineage>
        <taxon>Eukaryota</taxon>
        <taxon>Fungi</taxon>
        <taxon>Dikarya</taxon>
        <taxon>Ascomycota</taxon>
        <taxon>Pezizomycotina</taxon>
        <taxon>Dothideomycetes</taxon>
        <taxon>Dothideomycetes incertae sedis</taxon>
        <taxon>Botryosphaeriales</taxon>
        <taxon>Aplosporellaceae</taxon>
        <taxon>Aplosporella</taxon>
    </lineage>
</organism>
<feature type="binding site" evidence="3">
    <location>
        <position position="270"/>
    </location>
    <ligand>
        <name>dimethylallyl diphosphate</name>
        <dbReference type="ChEBI" id="CHEBI:57623"/>
    </ligand>
</feature>
<evidence type="ECO:0000256" key="1">
    <source>
        <dbReference type="ARBA" id="ARBA00010209"/>
    </source>
</evidence>
<keyword evidence="5" id="KW-1185">Reference proteome</keyword>
<gene>
    <name evidence="4" type="ORF">K452DRAFT_292714</name>
</gene>
<reference evidence="4" key="1">
    <citation type="journal article" date="2020" name="Stud. Mycol.">
        <title>101 Dothideomycetes genomes: a test case for predicting lifestyles and emergence of pathogens.</title>
        <authorList>
            <person name="Haridas S."/>
            <person name="Albert R."/>
            <person name="Binder M."/>
            <person name="Bloem J."/>
            <person name="Labutti K."/>
            <person name="Salamov A."/>
            <person name="Andreopoulos B."/>
            <person name="Baker S."/>
            <person name="Barry K."/>
            <person name="Bills G."/>
            <person name="Bluhm B."/>
            <person name="Cannon C."/>
            <person name="Castanera R."/>
            <person name="Culley D."/>
            <person name="Daum C."/>
            <person name="Ezra D."/>
            <person name="Gonzalez J."/>
            <person name="Henrissat B."/>
            <person name="Kuo A."/>
            <person name="Liang C."/>
            <person name="Lipzen A."/>
            <person name="Lutzoni F."/>
            <person name="Magnuson J."/>
            <person name="Mondo S."/>
            <person name="Nolan M."/>
            <person name="Ohm R."/>
            <person name="Pangilinan J."/>
            <person name="Park H.-J."/>
            <person name="Ramirez L."/>
            <person name="Alfaro M."/>
            <person name="Sun H."/>
            <person name="Tritt A."/>
            <person name="Yoshinaga Y."/>
            <person name="Zwiers L.-H."/>
            <person name="Turgeon B."/>
            <person name="Goodwin S."/>
            <person name="Spatafora J."/>
            <person name="Crous P."/>
            <person name="Grigoriev I."/>
        </authorList>
    </citation>
    <scope>NUCLEOTIDE SEQUENCE</scope>
    <source>
        <strain evidence="4">CBS 121167</strain>
    </source>
</reference>
<dbReference type="PIRSF" id="PIRSF000509">
    <property type="entry name" value="Trp_DMAT"/>
    <property type="match status" value="1"/>
</dbReference>
<dbReference type="OrthoDB" id="3354387at2759"/>